<dbReference type="Pfam" id="PF09955">
    <property type="entry name" value="DUF2189"/>
    <property type="match status" value="1"/>
</dbReference>
<gene>
    <name evidence="2" type="ORF">I8J34_02440</name>
</gene>
<evidence type="ECO:0000313" key="2">
    <source>
        <dbReference type="EMBL" id="MBT0960022.1"/>
    </source>
</evidence>
<dbReference type="Proteomes" id="UP000694660">
    <property type="component" value="Unassembled WGS sequence"/>
</dbReference>
<dbReference type="RefSeq" id="WP_214359780.1">
    <property type="nucleotide sequence ID" value="NZ_JAEKFT010000002.1"/>
</dbReference>
<feature type="transmembrane region" description="Helical" evidence="1">
    <location>
        <begin position="44"/>
        <end position="62"/>
    </location>
</feature>
<organism evidence="2 3">
    <name type="scientific">Denitromonas iodatirespirans</name>
    <dbReference type="NCBI Taxonomy" id="2795389"/>
    <lineage>
        <taxon>Bacteria</taxon>
        <taxon>Pseudomonadati</taxon>
        <taxon>Pseudomonadota</taxon>
        <taxon>Betaproteobacteria</taxon>
        <taxon>Rhodocyclales</taxon>
        <taxon>Zoogloeaceae</taxon>
        <taxon>Denitromonas</taxon>
    </lineage>
</organism>
<feature type="transmembrane region" description="Helical" evidence="1">
    <location>
        <begin position="161"/>
        <end position="185"/>
    </location>
</feature>
<feature type="transmembrane region" description="Helical" evidence="1">
    <location>
        <begin position="216"/>
        <end position="244"/>
    </location>
</feature>
<keyword evidence="1" id="KW-1133">Transmembrane helix</keyword>
<dbReference type="AlphaFoldDB" id="A0A944H9Y8"/>
<dbReference type="InterPro" id="IPR018692">
    <property type="entry name" value="DUF2189"/>
</dbReference>
<dbReference type="EMBL" id="JAEKFT010000002">
    <property type="protein sequence ID" value="MBT0960022.1"/>
    <property type="molecule type" value="Genomic_DNA"/>
</dbReference>
<name>A0A944H9Y8_DENI1</name>
<comment type="caution">
    <text evidence="2">The sequence shown here is derived from an EMBL/GenBank/DDBJ whole genome shotgun (WGS) entry which is preliminary data.</text>
</comment>
<protein>
    <submittedName>
        <fullName evidence="2">DUF2189 domain-containing protein</fullName>
    </submittedName>
</protein>
<accession>A0A944H9Y8</accession>
<feature type="transmembrane region" description="Helical" evidence="1">
    <location>
        <begin position="115"/>
        <end position="141"/>
    </location>
</feature>
<evidence type="ECO:0000256" key="1">
    <source>
        <dbReference type="SAM" id="Phobius"/>
    </source>
</evidence>
<keyword evidence="1" id="KW-0812">Transmembrane</keyword>
<reference evidence="3" key="1">
    <citation type="journal article" date="2022" name="ISME J.">
        <title>Genetic and phylogenetic analysis of dissimilatory iodate-reducing bacteria identifies potential niches across the world's oceans.</title>
        <authorList>
            <person name="Reyes-Umana V."/>
            <person name="Henning Z."/>
            <person name="Lee K."/>
            <person name="Barnum T.P."/>
            <person name="Coates J.D."/>
        </authorList>
    </citation>
    <scope>NUCLEOTIDE SEQUENCE [LARGE SCALE GENOMIC DNA]</scope>
    <source>
        <strain evidence="3">IR12</strain>
    </source>
</reference>
<sequence>MDKPLGHLDRHFDLPHVRQVDTARPWRWLKLGWQDLSASPGASLFYGAFYALMGYLILAYAVDMPYLFTAAISGFMLIGPVAAAGLYEISRRRTKGEVCGLYESLVGLRRHGDSLFYFGLFLAVTLILWERTSVILFALFYNASAPSVGNLLGDIFLSGEHLQFVAAYLVLGGILAAVVFALSVVSVPMLMDRDTDIATAMMTSARAVALNPATTALWAAILVGAMALGFATLMVGMVLLLPLIGHASWHAYKDLVE</sequence>
<evidence type="ECO:0000313" key="3">
    <source>
        <dbReference type="Proteomes" id="UP000694660"/>
    </source>
</evidence>
<keyword evidence="3" id="KW-1185">Reference proteome</keyword>
<proteinExistence type="predicted"/>
<keyword evidence="1" id="KW-0472">Membrane</keyword>
<feature type="transmembrane region" description="Helical" evidence="1">
    <location>
        <begin position="68"/>
        <end position="87"/>
    </location>
</feature>